<dbReference type="Gene3D" id="3.90.320.10">
    <property type="match status" value="1"/>
</dbReference>
<keyword evidence="13 19" id="KW-0411">Iron-sulfur</keyword>
<dbReference type="GO" id="GO:0017108">
    <property type="term" value="F:5'-flap endonuclease activity"/>
    <property type="evidence" value="ECO:0007669"/>
    <property type="project" value="UniProtKB-UniRule"/>
</dbReference>
<feature type="compositionally biased region" description="Polar residues" evidence="20">
    <location>
        <begin position="1637"/>
        <end position="1646"/>
    </location>
</feature>
<evidence type="ECO:0000256" key="14">
    <source>
        <dbReference type="ARBA" id="ARBA00023125"/>
    </source>
</evidence>
<evidence type="ECO:0000259" key="22">
    <source>
        <dbReference type="Pfam" id="PF08696"/>
    </source>
</evidence>
<comment type="similarity">
    <text evidence="2 19">Belongs to the DNA2/NAM7 helicase family.</text>
</comment>
<evidence type="ECO:0000256" key="3">
    <source>
        <dbReference type="ARBA" id="ARBA00022485"/>
    </source>
</evidence>
<evidence type="ECO:0000256" key="9">
    <source>
        <dbReference type="ARBA" id="ARBA00022801"/>
    </source>
</evidence>
<dbReference type="InterPro" id="IPR041679">
    <property type="entry name" value="DNA2/NAM7-like_C"/>
</dbReference>
<keyword evidence="6 19" id="KW-0479">Metal-binding</keyword>
<dbReference type="GO" id="GO:0051539">
    <property type="term" value="F:4 iron, 4 sulfur cluster binding"/>
    <property type="evidence" value="ECO:0007669"/>
    <property type="project" value="UniProtKB-UniRule"/>
</dbReference>
<keyword evidence="19" id="KW-0158">Chromosome</keyword>
<evidence type="ECO:0000256" key="20">
    <source>
        <dbReference type="SAM" id="MobiDB-lite"/>
    </source>
</evidence>
<dbReference type="GO" id="GO:0006281">
    <property type="term" value="P:DNA repair"/>
    <property type="evidence" value="ECO:0007669"/>
    <property type="project" value="UniProtKB-KW"/>
</dbReference>
<comment type="caution">
    <text evidence="25">The sequence shown here is derived from an EMBL/GenBank/DDBJ whole genome shotgun (WGS) entry which is preliminary data.</text>
</comment>
<keyword evidence="7 19" id="KW-0547">Nucleotide-binding</keyword>
<evidence type="ECO:0000256" key="6">
    <source>
        <dbReference type="ARBA" id="ARBA00022723"/>
    </source>
</evidence>
<evidence type="ECO:0000256" key="15">
    <source>
        <dbReference type="ARBA" id="ARBA00023204"/>
    </source>
</evidence>
<dbReference type="Proteomes" id="UP001201980">
    <property type="component" value="Unassembled WGS sequence"/>
</dbReference>
<dbReference type="CDD" id="cd22318">
    <property type="entry name" value="DNA2_N-like"/>
    <property type="match status" value="1"/>
</dbReference>
<feature type="compositionally biased region" description="Polar residues" evidence="20">
    <location>
        <begin position="22"/>
        <end position="34"/>
    </location>
</feature>
<keyword evidence="3 19" id="KW-0004">4Fe-4S</keyword>
<dbReference type="GO" id="GO:0033567">
    <property type="term" value="P:DNA replication, Okazaki fragment processing"/>
    <property type="evidence" value="ECO:0007669"/>
    <property type="project" value="UniProtKB-UniRule"/>
</dbReference>
<dbReference type="Gene3D" id="3.40.50.300">
    <property type="entry name" value="P-loop containing nucleotide triphosphate hydrolases"/>
    <property type="match status" value="3"/>
</dbReference>
<feature type="region of interest" description="Disordered" evidence="20">
    <location>
        <begin position="1634"/>
        <end position="1756"/>
    </location>
</feature>
<feature type="domain" description="DNA2/NAM7 helicase helicase" evidence="23">
    <location>
        <begin position="1241"/>
        <end position="1309"/>
    </location>
</feature>
<evidence type="ECO:0000256" key="11">
    <source>
        <dbReference type="ARBA" id="ARBA00022840"/>
    </source>
</evidence>
<evidence type="ECO:0000259" key="21">
    <source>
        <dbReference type="Pfam" id="PF01930"/>
    </source>
</evidence>
<protein>
    <recommendedName>
        <fullName evidence="19">DNA replication ATP-dependent helicase/nuclease</fullName>
        <ecNumber evidence="19">3.1.-.-</ecNumber>
        <ecNumber evidence="19">3.6.4.12</ecNumber>
    </recommendedName>
</protein>
<feature type="compositionally biased region" description="Basic and acidic residues" evidence="20">
    <location>
        <begin position="68"/>
        <end position="83"/>
    </location>
</feature>
<keyword evidence="4 19" id="KW-0235">DNA replication</keyword>
<dbReference type="GO" id="GO:0017116">
    <property type="term" value="F:single-stranded DNA helicase activity"/>
    <property type="evidence" value="ECO:0007669"/>
    <property type="project" value="UniProtKB-UniRule"/>
</dbReference>
<dbReference type="GO" id="GO:0005524">
    <property type="term" value="F:ATP binding"/>
    <property type="evidence" value="ECO:0007669"/>
    <property type="project" value="UniProtKB-UniRule"/>
</dbReference>
<evidence type="ECO:0000256" key="4">
    <source>
        <dbReference type="ARBA" id="ARBA00022705"/>
    </source>
</evidence>
<dbReference type="InterPro" id="IPR027417">
    <property type="entry name" value="P-loop_NTPase"/>
</dbReference>
<dbReference type="EMBL" id="JAKWBI020000770">
    <property type="protein sequence ID" value="KAJ2892589.1"/>
    <property type="molecule type" value="Genomic_DNA"/>
</dbReference>
<dbReference type="GO" id="GO:0071932">
    <property type="term" value="P:replication fork reversal"/>
    <property type="evidence" value="ECO:0007669"/>
    <property type="project" value="TreeGrafter"/>
</dbReference>
<dbReference type="PANTHER" id="PTHR10887">
    <property type="entry name" value="DNA2/NAM7 HELICASE FAMILY"/>
    <property type="match status" value="1"/>
</dbReference>
<comment type="cofactor">
    <cofactor evidence="1">
        <name>[4Fe-4S] cluster</name>
        <dbReference type="ChEBI" id="CHEBI:49883"/>
    </cofactor>
</comment>
<feature type="compositionally biased region" description="Basic and acidic residues" evidence="20">
    <location>
        <begin position="1721"/>
        <end position="1742"/>
    </location>
</feature>
<dbReference type="GO" id="GO:0003677">
    <property type="term" value="F:DNA binding"/>
    <property type="evidence" value="ECO:0007669"/>
    <property type="project" value="UniProtKB-UniRule"/>
</dbReference>
<dbReference type="CDD" id="cd18041">
    <property type="entry name" value="DEXXQc_DNA2"/>
    <property type="match status" value="1"/>
</dbReference>
<feature type="compositionally biased region" description="Low complexity" evidence="20">
    <location>
        <begin position="466"/>
        <end position="480"/>
    </location>
</feature>
<dbReference type="PANTHER" id="PTHR10887:SF433">
    <property type="entry name" value="DNA REPLICATION ATP-DEPENDENT HELICASE_NUCLEASE DNA2"/>
    <property type="match status" value="1"/>
</dbReference>
<feature type="region of interest" description="Disordered" evidence="20">
    <location>
        <begin position="1559"/>
        <end position="1603"/>
    </location>
</feature>
<gene>
    <name evidence="25" type="ORF">MKZ38_009595</name>
</gene>
<keyword evidence="17 19" id="KW-0511">Multifunctional enzyme</keyword>
<feature type="region of interest" description="Disordered" evidence="20">
    <location>
        <begin position="1"/>
        <end position="38"/>
    </location>
</feature>
<comment type="subcellular location">
    <subcellularLocation>
        <location evidence="19">Nucleus</location>
    </subcellularLocation>
    <subcellularLocation>
        <location evidence="19">Chromosome</location>
    </subcellularLocation>
</comment>
<feature type="compositionally biased region" description="Low complexity" evidence="20">
    <location>
        <begin position="1691"/>
        <end position="1703"/>
    </location>
</feature>
<feature type="domain" description="DUF83" evidence="21">
    <location>
        <begin position="777"/>
        <end position="879"/>
    </location>
</feature>
<proteinExistence type="inferred from homology"/>
<feature type="compositionally biased region" description="Basic and acidic residues" evidence="20">
    <location>
        <begin position="110"/>
        <end position="121"/>
    </location>
</feature>
<dbReference type="InterPro" id="IPR011604">
    <property type="entry name" value="PDDEXK-like_dom_sf"/>
</dbReference>
<dbReference type="GO" id="GO:0005737">
    <property type="term" value="C:cytoplasm"/>
    <property type="evidence" value="ECO:0007669"/>
    <property type="project" value="TreeGrafter"/>
</dbReference>
<dbReference type="InterPro" id="IPR047187">
    <property type="entry name" value="SF1_C_Upf1"/>
</dbReference>
<feature type="region of interest" description="Disordered" evidence="20">
    <location>
        <begin position="311"/>
        <end position="376"/>
    </location>
</feature>
<keyword evidence="14 19" id="KW-0238">DNA-binding</keyword>
<keyword evidence="16 19" id="KW-0539">Nucleus</keyword>
<evidence type="ECO:0000256" key="19">
    <source>
        <dbReference type="RuleBase" id="RU367041"/>
    </source>
</evidence>
<keyword evidence="8 19" id="KW-0227">DNA damage</keyword>
<dbReference type="GO" id="GO:0005634">
    <property type="term" value="C:nucleus"/>
    <property type="evidence" value="ECO:0007669"/>
    <property type="project" value="UniProtKB-SubCell"/>
</dbReference>
<dbReference type="Pfam" id="PF13087">
    <property type="entry name" value="AAA_12"/>
    <property type="match status" value="1"/>
</dbReference>
<dbReference type="EC" id="3.1.-.-" evidence="19"/>
<dbReference type="Pfam" id="PF08696">
    <property type="entry name" value="Dna2"/>
    <property type="match status" value="1"/>
</dbReference>
<keyword evidence="15 19" id="KW-0234">DNA repair</keyword>
<feature type="region of interest" description="Disordered" evidence="20">
    <location>
        <begin position="452"/>
        <end position="480"/>
    </location>
</feature>
<dbReference type="GO" id="GO:0046872">
    <property type="term" value="F:metal ion binding"/>
    <property type="evidence" value="ECO:0007669"/>
    <property type="project" value="UniProtKB-UniRule"/>
</dbReference>
<feature type="domain" description="DNA2/NAM7 helicase-like C-terminal" evidence="24">
    <location>
        <begin position="1317"/>
        <end position="1559"/>
    </location>
</feature>
<evidence type="ECO:0000256" key="5">
    <source>
        <dbReference type="ARBA" id="ARBA00022722"/>
    </source>
</evidence>
<evidence type="ECO:0000259" key="24">
    <source>
        <dbReference type="Pfam" id="PF13087"/>
    </source>
</evidence>
<dbReference type="Pfam" id="PF01930">
    <property type="entry name" value="Cas_Cas4"/>
    <property type="match status" value="1"/>
</dbReference>
<dbReference type="InterPro" id="IPR026851">
    <property type="entry name" value="Dna2/JHS1_DEXXQ-box"/>
</dbReference>
<comment type="catalytic activity">
    <reaction evidence="18 19">
        <text>ATP + H2O = ADP + phosphate + H(+)</text>
        <dbReference type="Rhea" id="RHEA:13065"/>
        <dbReference type="ChEBI" id="CHEBI:15377"/>
        <dbReference type="ChEBI" id="CHEBI:15378"/>
        <dbReference type="ChEBI" id="CHEBI:30616"/>
        <dbReference type="ChEBI" id="CHEBI:43474"/>
        <dbReference type="ChEBI" id="CHEBI:456216"/>
        <dbReference type="EC" id="3.6.4.12"/>
    </reaction>
</comment>
<evidence type="ECO:0000256" key="16">
    <source>
        <dbReference type="ARBA" id="ARBA00023242"/>
    </source>
</evidence>
<dbReference type="GO" id="GO:0005694">
    <property type="term" value="C:chromosome"/>
    <property type="evidence" value="ECO:0007669"/>
    <property type="project" value="UniProtKB-SubCell"/>
</dbReference>
<evidence type="ECO:0000256" key="10">
    <source>
        <dbReference type="ARBA" id="ARBA00022806"/>
    </source>
</evidence>
<sequence>MPLQKSHSDLNYRSRGPGYRQPNWSRSKSNSNVQYGPKVAVSGVTKNKLQQFTFDRADVLEDTADSSTKPDDDAVNGDQKENIPDGNTPNPAKTPHNRPSWTDLLAVFEKSSEKKDQEPRPAADTIGWGPSIPKIFNKGGPSGSPACSRKNNQKRARSSSPTSSPPIVASQTPSRASINQLAQAARSPYADPTTELWDRYALGNKRNNGPGANANSPAAGGPLSNPLLVQVMVSSSPRPHKSGESGFKRAIGCGTNRQKRRRIDRTMEGGTLVIGDNGIDSPSAKRAKTSMVAEILETVNVEILNTANHHRATPSFDLPSSPSPKKTRESSQICTYRSSMDAPGRPISLPEQQQTNGNQNGVGSSSDYGDDDFDFDEDTLMELDSTQVATHHNNIDVGLEALQPTAEQPMNAAAKPPPAPLVAQWQEATAPVPVEEDEFDDMDDDVFEELAASLPDKPISPKRRQQQTPQRRQVGDASSTAMIMDMTTADDDYGDDFGDDFDFNAVELAATQAAAASGIVATTSQTGSEAKSRIIQRYLVTKVVEGYYPNARGHDAPEVILLVEVEKTKEMRTIYLREDWIDTPVNVKAYVHVIGTFNHDRCIVIDNSQHILILHPDQLISSTVVADSFSCTRRAVLQDRVKAASEPTAPLVYGTMLHEIFQEALIAKDWSRSFLGSCIRRIAQKHVQDLYTIKVNLEEAESHLMSKMGELQSWASTFVAPHPKPHAIVNGRNGDKATMAVTKLLDVEEHVWSPMYGLKGNIDATIEVKMQEGKTQRTLVVPFEVKTGKSENTSHQTQTVLYNLLLSDRYDIEIAYGVLYYMETSKTTRIPAIRHELRHMILQRNRLACYLRDRNVQLPEMKRSQRMCGHCYAKTSCFIYHKLADDGTAETSAVGEKFDEVVSHLTSVHKEFFLKWEDLLTKEEKETQKLKRELWTMLGPEREKLGRCLAGVVIEEGSENEEKAAATATEKINRFRYTFIKDPNDSKVDPSKISFLDSQLGVGEPIVVSSEEGHFALGLGFVTAVRKTRISVAVDRRLHNSRTKQPGFDEETNQVFAGIMEVVPRPKSSTPPAETTKPVVRFRLDKDEFNNGMATVRNNLIQTMTNSPSGQHVRRLVVDLDLPKFKDVATQYTISSGYDSLNEDQKNAVEKVMSAQDYALVLGMPGTGKTTTIAHIIRALVAQGKSVLLTSYTHTAVDNILLKLKTDKLPILRLGAPAKVHPEVQNFATLAGQGMDSFEAIHEAWHETPIVATTCLGTSHPLFHERKFDYCIVDEASQITLPICIGPIRMARRFVLVGDHYQLPPLVQNEEARRGGLDVSLFKLLSDSHPEGVVNLEHQYRMCEDIMTLSNTLIYDGRLKCGTEELGRRKLDLVKGKMEKGLRGHHYGTSLHRVPPPSNALSTCTGPTNLGGCWLRNLLDPEARVRFVNTDTLGQAARETSSKGKRIVNASEVSIVTSLVVSLLSSGVPAEEIGVMTHYRSQLSLLKHSLSRHLGGAGPAAGVEMHTADRFQGRDKEVVVLSLVRSNDAGSIGELLRDWRRINVAFTRAKTKLLVVGSRDTLRGNGNGNGNDGKGKKKPLPDGNKDGDGDEGKGEEEEEEEEEMVSKFVQLMEDKRWIYDLPESALEDHLFEEEQATPLSGSSNCSPRRPRPVPAAATATTTTTTAAAAAARAASATASMSQLTVTNSPHSSTSTSAAAAARAAKPKRPKKGTLMINQEIDMDKENKDTTAAARGRERERHLQPRKQGKISERHMDSVLKGKPILRNVLDEFLG</sequence>
<evidence type="ECO:0000313" key="25">
    <source>
        <dbReference type="EMBL" id="KAJ2892589.1"/>
    </source>
</evidence>
<feature type="domain" description="DNA2/NAM7 helicase helicase" evidence="23">
    <location>
        <begin position="1141"/>
        <end position="1228"/>
    </location>
</feature>
<dbReference type="SUPFAM" id="SSF52540">
    <property type="entry name" value="P-loop containing nucleoside triphosphate hydrolases"/>
    <property type="match status" value="1"/>
</dbReference>
<dbReference type="InterPro" id="IPR022765">
    <property type="entry name" value="Dna2/Cas4_DUF83"/>
</dbReference>
<feature type="compositionally biased region" description="Basic and acidic residues" evidence="20">
    <location>
        <begin position="1"/>
        <end position="12"/>
    </location>
</feature>
<feature type="region of interest" description="Disordered" evidence="20">
    <location>
        <begin position="58"/>
        <end position="190"/>
    </location>
</feature>
<evidence type="ECO:0000259" key="23">
    <source>
        <dbReference type="Pfam" id="PF13086"/>
    </source>
</evidence>
<feature type="compositionally biased region" description="Polar residues" evidence="20">
    <location>
        <begin position="1679"/>
        <end position="1690"/>
    </location>
</feature>
<evidence type="ECO:0000256" key="1">
    <source>
        <dbReference type="ARBA" id="ARBA00001966"/>
    </source>
</evidence>
<dbReference type="FunFam" id="3.40.50.300:FF:001170">
    <property type="entry name" value="DNA replication helicase Dna2"/>
    <property type="match status" value="1"/>
</dbReference>
<keyword evidence="10 19" id="KW-0347">Helicase</keyword>
<accession>A0AAD5WN31</accession>
<keyword evidence="26" id="KW-1185">Reference proteome</keyword>
<name>A0AAD5WN31_9PEZI</name>
<evidence type="ECO:0000256" key="8">
    <source>
        <dbReference type="ARBA" id="ARBA00022763"/>
    </source>
</evidence>
<reference evidence="25" key="1">
    <citation type="submission" date="2022-07" db="EMBL/GenBank/DDBJ databases">
        <title>Draft genome sequence of Zalerion maritima ATCC 34329, a (micro)plastics degrading marine fungus.</title>
        <authorList>
            <person name="Paco A."/>
            <person name="Goncalves M.F.M."/>
            <person name="Rocha-Santos T.A.P."/>
            <person name="Alves A."/>
        </authorList>
    </citation>
    <scope>NUCLEOTIDE SEQUENCE</scope>
    <source>
        <strain evidence="25">ATCC 34329</strain>
    </source>
</reference>
<evidence type="ECO:0000256" key="18">
    <source>
        <dbReference type="ARBA" id="ARBA00047995"/>
    </source>
</evidence>
<evidence type="ECO:0000256" key="2">
    <source>
        <dbReference type="ARBA" id="ARBA00007913"/>
    </source>
</evidence>
<organism evidence="25 26">
    <name type="scientific">Zalerion maritima</name>
    <dbReference type="NCBI Taxonomy" id="339359"/>
    <lineage>
        <taxon>Eukaryota</taxon>
        <taxon>Fungi</taxon>
        <taxon>Dikarya</taxon>
        <taxon>Ascomycota</taxon>
        <taxon>Pezizomycotina</taxon>
        <taxon>Sordariomycetes</taxon>
        <taxon>Lulworthiomycetidae</taxon>
        <taxon>Lulworthiales</taxon>
        <taxon>Lulworthiaceae</taxon>
        <taxon>Zalerion</taxon>
    </lineage>
</organism>
<evidence type="ECO:0000256" key="7">
    <source>
        <dbReference type="ARBA" id="ARBA00022741"/>
    </source>
</evidence>
<keyword evidence="5 19" id="KW-0540">Nuclease</keyword>
<dbReference type="EC" id="3.6.4.12" evidence="19"/>
<keyword evidence="12 19" id="KW-0408">Iron</keyword>
<dbReference type="Pfam" id="PF13086">
    <property type="entry name" value="AAA_11"/>
    <property type="match status" value="2"/>
</dbReference>
<feature type="compositionally biased region" description="Polar residues" evidence="20">
    <location>
        <begin position="318"/>
        <end position="338"/>
    </location>
</feature>
<dbReference type="CDD" id="cd18808">
    <property type="entry name" value="SF1_C_Upf1"/>
    <property type="match status" value="1"/>
</dbReference>
<feature type="compositionally biased region" description="Polar residues" evidence="20">
    <location>
        <begin position="169"/>
        <end position="182"/>
    </location>
</feature>
<comment type="function">
    <text evidence="19">Key enzyme involved in DNA replication and DNA repair. Involved in Okazaki fragments processing by cleaving long flaps that escape FEN1: flaps that are longer than 27 nucleotides are coated by replication protein A complex (RPA), leading to recruit DNA2 which cleaves the flap until it is too short to bind RPA and becomes a substrate for FEN1. Also involved in 5'-end resection of DNA during double-strand break (DSB) repair by mediating the cleavage of 5'-ssDNA.</text>
</comment>
<dbReference type="FunFam" id="3.90.320.10:FF:000001">
    <property type="entry name" value="DNA replication helicase Dna2"/>
    <property type="match status" value="1"/>
</dbReference>
<evidence type="ECO:0000256" key="17">
    <source>
        <dbReference type="ARBA" id="ARBA00023268"/>
    </source>
</evidence>
<evidence type="ECO:0000313" key="26">
    <source>
        <dbReference type="Proteomes" id="UP001201980"/>
    </source>
</evidence>
<evidence type="ECO:0000256" key="13">
    <source>
        <dbReference type="ARBA" id="ARBA00023014"/>
    </source>
</evidence>
<feature type="compositionally biased region" description="Basic and acidic residues" evidence="20">
    <location>
        <begin position="1579"/>
        <end position="1592"/>
    </location>
</feature>
<dbReference type="InterPro" id="IPR014808">
    <property type="entry name" value="DNA_replication_fac_Dna2_N"/>
</dbReference>
<feature type="compositionally biased region" description="Low complexity" evidence="20">
    <location>
        <begin position="1655"/>
        <end position="1678"/>
    </location>
</feature>
<feature type="compositionally biased region" description="Low complexity" evidence="20">
    <location>
        <begin position="352"/>
        <end position="367"/>
    </location>
</feature>
<feature type="domain" description="DNA replication factor Dna2 N-terminal" evidence="22">
    <location>
        <begin position="566"/>
        <end position="768"/>
    </location>
</feature>
<dbReference type="InterPro" id="IPR045055">
    <property type="entry name" value="DNA2/NAM7-like"/>
</dbReference>
<evidence type="ECO:0000256" key="12">
    <source>
        <dbReference type="ARBA" id="ARBA00023004"/>
    </source>
</evidence>
<dbReference type="InterPro" id="IPR041677">
    <property type="entry name" value="DNA2/NAM7_AAA_11"/>
</dbReference>
<feature type="compositionally biased region" description="Acidic residues" evidence="20">
    <location>
        <begin position="1593"/>
        <end position="1603"/>
    </location>
</feature>
<keyword evidence="11 19" id="KW-0067">ATP-binding</keyword>
<keyword evidence="9 19" id="KW-0378">Hydrolase</keyword>